<organism evidence="2 3">
    <name type="scientific">Candidatus Chloroploca mongolica</name>
    <dbReference type="NCBI Taxonomy" id="2528176"/>
    <lineage>
        <taxon>Bacteria</taxon>
        <taxon>Bacillati</taxon>
        <taxon>Chloroflexota</taxon>
        <taxon>Chloroflexia</taxon>
        <taxon>Chloroflexales</taxon>
        <taxon>Chloroflexineae</taxon>
        <taxon>Oscillochloridaceae</taxon>
        <taxon>Candidatus Chloroploca</taxon>
    </lineage>
</organism>
<evidence type="ECO:0000313" key="3">
    <source>
        <dbReference type="Proteomes" id="UP001193081"/>
    </source>
</evidence>
<comment type="caution">
    <text evidence="2">The sequence shown here is derived from an EMBL/GenBank/DDBJ whole genome shotgun (WGS) entry which is preliminary data.</text>
</comment>
<accession>A0ABS4D4T3</accession>
<dbReference type="Proteomes" id="UP001193081">
    <property type="component" value="Unassembled WGS sequence"/>
</dbReference>
<dbReference type="PANTHER" id="PTHR42850:SF2">
    <property type="entry name" value="BLL5683 PROTEIN"/>
    <property type="match status" value="1"/>
</dbReference>
<dbReference type="Pfam" id="PF00149">
    <property type="entry name" value="Metallophos"/>
    <property type="match status" value="1"/>
</dbReference>
<keyword evidence="3" id="KW-1185">Reference proteome</keyword>
<protein>
    <submittedName>
        <fullName evidence="2">Metallophosphoesterase family protein</fullName>
    </submittedName>
</protein>
<dbReference type="InterPro" id="IPR050126">
    <property type="entry name" value="Ap4A_hydrolase"/>
</dbReference>
<dbReference type="PANTHER" id="PTHR42850">
    <property type="entry name" value="METALLOPHOSPHOESTERASE"/>
    <property type="match status" value="1"/>
</dbReference>
<dbReference type="RefSeq" id="WP_167857206.1">
    <property type="nucleotide sequence ID" value="NZ_SIJK02000002.1"/>
</dbReference>
<proteinExistence type="predicted"/>
<sequence length="324" mass="36489">MTDPETIILLADIHANDVALSAVMHDVRSRYGQRGALCIWFLGDLFGRGPEPAKVWRMLRSYHPEVMLLGNHEYGLLGWHQSIHSDVLFDGPFNPNDWHILLIHRQHLCDLGLLILDASGKPIGGEVFDRLNDAPTVTTPRSGVYLLHGGANRSVDDGAQLGHAHDLVEHLVWGYVKEPHHMTQTLATLQWLSASPPMHKGWQVTQPEPPHIMIVGHSHRRILAQLSTEGEVLWEEPVKTETPYQYQFSAATPLLLSPGSVGFAREQHDRKASYAVLELLNHNQCKITFHAVNYDRKSVCDTMRIQGYPESIIRQLTLPGEDVF</sequence>
<dbReference type="SUPFAM" id="SSF56300">
    <property type="entry name" value="Metallo-dependent phosphatases"/>
    <property type="match status" value="1"/>
</dbReference>
<dbReference type="CDD" id="cd00838">
    <property type="entry name" value="MPP_superfamily"/>
    <property type="match status" value="1"/>
</dbReference>
<evidence type="ECO:0000259" key="1">
    <source>
        <dbReference type="Pfam" id="PF00149"/>
    </source>
</evidence>
<dbReference type="EMBL" id="SIJK02000002">
    <property type="protein sequence ID" value="MBP1464449.1"/>
    <property type="molecule type" value="Genomic_DNA"/>
</dbReference>
<reference evidence="2 3" key="1">
    <citation type="submission" date="2021-03" db="EMBL/GenBank/DDBJ databases">
        <authorList>
            <person name="Grouzdev D.S."/>
        </authorList>
    </citation>
    <scope>NUCLEOTIDE SEQUENCE [LARGE SCALE GENOMIC DNA]</scope>
    <source>
        <strain evidence="2 3">M50-1</strain>
    </source>
</reference>
<dbReference type="InterPro" id="IPR004843">
    <property type="entry name" value="Calcineurin-like_PHP"/>
</dbReference>
<dbReference type="Gene3D" id="3.60.21.10">
    <property type="match status" value="1"/>
</dbReference>
<feature type="domain" description="Calcineurin-like phosphoesterase" evidence="1">
    <location>
        <begin position="6"/>
        <end position="220"/>
    </location>
</feature>
<name>A0ABS4D4T3_9CHLR</name>
<evidence type="ECO:0000313" key="2">
    <source>
        <dbReference type="EMBL" id="MBP1464449.1"/>
    </source>
</evidence>
<gene>
    <name evidence="2" type="ORF">EYB53_001890</name>
</gene>
<dbReference type="InterPro" id="IPR029052">
    <property type="entry name" value="Metallo-depent_PP-like"/>
</dbReference>